<dbReference type="FunFam" id="3.40.50.1100:FF:000118">
    <property type="entry name" value="Related to CYS4-cystathionine beta-synthase"/>
    <property type="match status" value="1"/>
</dbReference>
<dbReference type="STRING" id="619805.SAMN05660477_01787"/>
<proteinExistence type="inferred from homology"/>
<dbReference type="EMBL" id="FUYZ01000005">
    <property type="protein sequence ID" value="SKB90976.1"/>
    <property type="molecule type" value="Genomic_DNA"/>
</dbReference>
<dbReference type="PANTHER" id="PTHR10314">
    <property type="entry name" value="CYSTATHIONINE BETA-SYNTHASE"/>
    <property type="match status" value="1"/>
</dbReference>
<keyword evidence="3" id="KW-0663">Pyridoxal phosphate</keyword>
<evidence type="ECO:0000256" key="3">
    <source>
        <dbReference type="ARBA" id="ARBA00022898"/>
    </source>
</evidence>
<dbReference type="InterPro" id="IPR050214">
    <property type="entry name" value="Cys_Synth/Cystath_Beta-Synth"/>
</dbReference>
<dbReference type="Pfam" id="PF00291">
    <property type="entry name" value="PALP"/>
    <property type="match status" value="1"/>
</dbReference>
<dbReference type="InterPro" id="IPR036052">
    <property type="entry name" value="TrpB-like_PALP_sf"/>
</dbReference>
<keyword evidence="6" id="KW-1185">Reference proteome</keyword>
<dbReference type="GO" id="GO:0009069">
    <property type="term" value="P:serine family amino acid metabolic process"/>
    <property type="evidence" value="ECO:0007669"/>
    <property type="project" value="UniProtKB-ARBA"/>
</dbReference>
<evidence type="ECO:0000256" key="1">
    <source>
        <dbReference type="ARBA" id="ARBA00001933"/>
    </source>
</evidence>
<dbReference type="InterPro" id="IPR001926">
    <property type="entry name" value="TrpB-like_PALP"/>
</dbReference>
<dbReference type="OrthoDB" id="9808024at2"/>
<dbReference type="GO" id="GO:0006534">
    <property type="term" value="P:cysteine metabolic process"/>
    <property type="evidence" value="ECO:0007669"/>
    <property type="project" value="UniProtKB-ARBA"/>
</dbReference>
<dbReference type="CDD" id="cd01561">
    <property type="entry name" value="CBS_like"/>
    <property type="match status" value="1"/>
</dbReference>
<organism evidence="5 6">
    <name type="scientific">Soonwooa buanensis</name>
    <dbReference type="NCBI Taxonomy" id="619805"/>
    <lineage>
        <taxon>Bacteria</taxon>
        <taxon>Pseudomonadati</taxon>
        <taxon>Bacteroidota</taxon>
        <taxon>Flavobacteriia</taxon>
        <taxon>Flavobacteriales</taxon>
        <taxon>Weeksellaceae</taxon>
        <taxon>Chryseobacterium group</taxon>
        <taxon>Soonwooa</taxon>
    </lineage>
</organism>
<protein>
    <submittedName>
        <fullName evidence="5">Cystathionine beta-synthase</fullName>
    </submittedName>
</protein>
<evidence type="ECO:0000313" key="6">
    <source>
        <dbReference type="Proteomes" id="UP000191112"/>
    </source>
</evidence>
<dbReference type="AlphaFoldDB" id="A0A1T5F4C2"/>
<accession>A0A1T5F4C2</accession>
<dbReference type="RefSeq" id="WP_079667036.1">
    <property type="nucleotide sequence ID" value="NZ_FUYZ01000005.1"/>
</dbReference>
<comment type="cofactor">
    <cofactor evidence="1">
        <name>pyridoxal 5'-phosphate</name>
        <dbReference type="ChEBI" id="CHEBI:597326"/>
    </cofactor>
</comment>
<name>A0A1T5F4C2_9FLAO</name>
<evidence type="ECO:0000313" key="5">
    <source>
        <dbReference type="EMBL" id="SKB90976.1"/>
    </source>
</evidence>
<dbReference type="FunFam" id="3.40.50.1100:FF:000003">
    <property type="entry name" value="Cystathionine beta-synthase"/>
    <property type="match status" value="1"/>
</dbReference>
<dbReference type="GO" id="GO:0044272">
    <property type="term" value="P:sulfur compound biosynthetic process"/>
    <property type="evidence" value="ECO:0007669"/>
    <property type="project" value="UniProtKB-ARBA"/>
</dbReference>
<comment type="similarity">
    <text evidence="2">Belongs to the cysteine synthase/cystathionine beta-synthase family.</text>
</comment>
<sequence length="345" mass="38246">MTNVYDNILGLIGNTPLIKLNQVTKDIPATVYAKLESYNPGHSTKDRIALHIIESAEKKGLLKPDSVVVETTSGNTGFSLAMVCIIKGYKCILAVSDKTKPEKIAYLKALGATVFVCPANVAADDPRSYYEVAKRIASETPNSIYINQYFNELNIDAHYQTTGPEIWEQTQGKITHLVACTGTGGTLTGSAKYLKEQNPDIQIIGVDADGSILKTYHETGKIDKTQIHPYQIEGMGKNLIPSALLFEKVDRFIKVNDEMSAYRTREIALKEAIMGGYTTGAAVQGLIQYTNINPLKETDVVVVIFPDHGSRYITKVYSDKWMAEQGFVNNCFHNYEEVFKTEIIK</sequence>
<evidence type="ECO:0000259" key="4">
    <source>
        <dbReference type="Pfam" id="PF00291"/>
    </source>
</evidence>
<feature type="domain" description="Tryptophan synthase beta chain-like PALP" evidence="4">
    <location>
        <begin position="9"/>
        <end position="307"/>
    </location>
</feature>
<evidence type="ECO:0000256" key="2">
    <source>
        <dbReference type="ARBA" id="ARBA00007103"/>
    </source>
</evidence>
<dbReference type="Gene3D" id="3.40.50.1100">
    <property type="match status" value="2"/>
</dbReference>
<gene>
    <name evidence="5" type="ORF">SAMN05660477_01787</name>
</gene>
<dbReference type="Proteomes" id="UP000191112">
    <property type="component" value="Unassembled WGS sequence"/>
</dbReference>
<reference evidence="5 6" key="1">
    <citation type="submission" date="2017-02" db="EMBL/GenBank/DDBJ databases">
        <authorList>
            <person name="Peterson S.W."/>
        </authorList>
    </citation>
    <scope>NUCLEOTIDE SEQUENCE [LARGE SCALE GENOMIC DNA]</scope>
    <source>
        <strain evidence="5 6">DSM 22323</strain>
    </source>
</reference>
<dbReference type="SUPFAM" id="SSF53686">
    <property type="entry name" value="Tryptophan synthase beta subunit-like PLP-dependent enzymes"/>
    <property type="match status" value="1"/>
</dbReference>